<dbReference type="OrthoDB" id="7950104at2"/>
<dbReference type="AlphaFoldDB" id="A0A4Q2R9Z7"/>
<accession>A0A4Q2R9Z7</accession>
<dbReference type="Proteomes" id="UP000289411">
    <property type="component" value="Unassembled WGS sequence"/>
</dbReference>
<evidence type="ECO:0000313" key="1">
    <source>
        <dbReference type="EMBL" id="RYB03035.1"/>
    </source>
</evidence>
<sequence>MTRPPVVAAHKIGTAGASHDGFTYAVIAEPAGTGDRRAAVRRRTRLRSGKVMGADGQFVVECLLANRSSQGGLLRLSTALALPDDILVYDDQSGDLLAATIIWRRDRDFGFRFATTERTPRFQAIADNMRRKYYAVRG</sequence>
<dbReference type="RefSeq" id="WP_129220670.1">
    <property type="nucleotide sequence ID" value="NZ_QYBC01000016.1"/>
</dbReference>
<evidence type="ECO:0008006" key="3">
    <source>
        <dbReference type="Google" id="ProtNLM"/>
    </source>
</evidence>
<name>A0A4Q2R9Z7_9HYPH</name>
<dbReference type="EMBL" id="QYBC01000016">
    <property type="protein sequence ID" value="RYB03035.1"/>
    <property type="molecule type" value="Genomic_DNA"/>
</dbReference>
<gene>
    <name evidence="1" type="ORF">D3272_18345</name>
</gene>
<protein>
    <recommendedName>
        <fullName evidence="3">PilZ domain-containing protein</fullName>
    </recommendedName>
</protein>
<evidence type="ECO:0000313" key="2">
    <source>
        <dbReference type="Proteomes" id="UP000289411"/>
    </source>
</evidence>
<proteinExistence type="predicted"/>
<comment type="caution">
    <text evidence="1">The sequence shown here is derived from an EMBL/GenBank/DDBJ whole genome shotgun (WGS) entry which is preliminary data.</text>
</comment>
<organism evidence="1 2">
    <name type="scientific">Lichenibacterium ramalinae</name>
    <dbReference type="NCBI Taxonomy" id="2316527"/>
    <lineage>
        <taxon>Bacteria</taxon>
        <taxon>Pseudomonadati</taxon>
        <taxon>Pseudomonadota</taxon>
        <taxon>Alphaproteobacteria</taxon>
        <taxon>Hyphomicrobiales</taxon>
        <taxon>Lichenihabitantaceae</taxon>
        <taxon>Lichenibacterium</taxon>
    </lineage>
</organism>
<reference evidence="1 2" key="2">
    <citation type="submission" date="2019-02" db="EMBL/GenBank/DDBJ databases">
        <title>'Lichenibacterium ramalinii' gen. nov. sp. nov., 'Lichenibacterium minor' gen. nov. sp. nov.</title>
        <authorList>
            <person name="Pankratov T."/>
        </authorList>
    </citation>
    <scope>NUCLEOTIDE SEQUENCE [LARGE SCALE GENOMIC DNA]</scope>
    <source>
        <strain evidence="1 2">RmlP001</strain>
    </source>
</reference>
<reference evidence="1 2" key="1">
    <citation type="submission" date="2018-09" db="EMBL/GenBank/DDBJ databases">
        <authorList>
            <person name="Grouzdev D.S."/>
            <person name="Krutkina M.S."/>
        </authorList>
    </citation>
    <scope>NUCLEOTIDE SEQUENCE [LARGE SCALE GENOMIC DNA]</scope>
    <source>
        <strain evidence="1 2">RmlP001</strain>
    </source>
</reference>
<keyword evidence="2" id="KW-1185">Reference proteome</keyword>